<protein>
    <recommendedName>
        <fullName evidence="5">DUF4878 domain-containing protein</fullName>
    </recommendedName>
</protein>
<feature type="transmembrane region" description="Helical" evidence="2">
    <location>
        <begin position="28"/>
        <end position="51"/>
    </location>
</feature>
<sequence>MSSAPEPAPAPMYPPPPQQPPKRRTGRIILIVVSVVVVSFIALIAGLFLLVNESTEDAQKVSDELVTAVQAGDGAKVYSLTGPSFRAATNEQQTTELVDQVAPLVTKARKSPDGKAINSSTENGTIAVFTYTMDGTSGEPVYFKTQIRDEEGRWQVMNFRFAETELSTEIE</sequence>
<keyword evidence="2" id="KW-0472">Membrane</keyword>
<accession>A0ABT4RIZ9</accession>
<evidence type="ECO:0000313" key="4">
    <source>
        <dbReference type="Proteomes" id="UP001147700"/>
    </source>
</evidence>
<feature type="region of interest" description="Disordered" evidence="1">
    <location>
        <begin position="1"/>
        <end position="21"/>
    </location>
</feature>
<dbReference type="RefSeq" id="WP_202958530.1">
    <property type="nucleotide sequence ID" value="NZ_JAPCID010000016.1"/>
</dbReference>
<dbReference type="EMBL" id="JAPCID010000016">
    <property type="protein sequence ID" value="MDA0138522.1"/>
    <property type="molecule type" value="Genomic_DNA"/>
</dbReference>
<reference evidence="3" key="1">
    <citation type="submission" date="2022-10" db="EMBL/GenBank/DDBJ databases">
        <title>The WGS of Solirubrobacter sp. CPCC 204708.</title>
        <authorList>
            <person name="Jiang Z."/>
        </authorList>
    </citation>
    <scope>NUCLEOTIDE SEQUENCE</scope>
    <source>
        <strain evidence="3">CPCC 204708</strain>
    </source>
</reference>
<evidence type="ECO:0000256" key="2">
    <source>
        <dbReference type="SAM" id="Phobius"/>
    </source>
</evidence>
<keyword evidence="2" id="KW-1133">Transmembrane helix</keyword>
<proteinExistence type="predicted"/>
<keyword evidence="4" id="KW-1185">Reference proteome</keyword>
<keyword evidence="2" id="KW-0812">Transmembrane</keyword>
<evidence type="ECO:0008006" key="5">
    <source>
        <dbReference type="Google" id="ProtNLM"/>
    </source>
</evidence>
<evidence type="ECO:0000313" key="3">
    <source>
        <dbReference type="EMBL" id="MDA0138522.1"/>
    </source>
</evidence>
<feature type="compositionally biased region" description="Pro residues" evidence="1">
    <location>
        <begin position="1"/>
        <end position="20"/>
    </location>
</feature>
<name>A0ABT4RIZ9_9ACTN</name>
<dbReference type="Proteomes" id="UP001147700">
    <property type="component" value="Unassembled WGS sequence"/>
</dbReference>
<gene>
    <name evidence="3" type="ORF">OJ962_13550</name>
</gene>
<organism evidence="3 4">
    <name type="scientific">Solirubrobacter deserti</name>
    <dbReference type="NCBI Taxonomy" id="2282478"/>
    <lineage>
        <taxon>Bacteria</taxon>
        <taxon>Bacillati</taxon>
        <taxon>Actinomycetota</taxon>
        <taxon>Thermoleophilia</taxon>
        <taxon>Solirubrobacterales</taxon>
        <taxon>Solirubrobacteraceae</taxon>
        <taxon>Solirubrobacter</taxon>
    </lineage>
</organism>
<evidence type="ECO:0000256" key="1">
    <source>
        <dbReference type="SAM" id="MobiDB-lite"/>
    </source>
</evidence>
<comment type="caution">
    <text evidence="3">The sequence shown here is derived from an EMBL/GenBank/DDBJ whole genome shotgun (WGS) entry which is preliminary data.</text>
</comment>